<sequence>MVSGITTWVDGRFIDCTEATVPLLSHSFGRGSAVFEVMAVTSTLRGPAFFCLEEHLDRFLFSAGQTYMELPFSREAIREALMELARINSVTTGLAKFFAYYPGIEFGTTPSGRVSVAVFCLNYANCGITEPPADASVSVGISSYRKLHPLTTDVHAKVAGNYVNGYLARMESRSRGFDEALMLDAGGLVAEGPTSNIFFVRGNDVETPTEENVLPGITRRVIMEVLDDMGLPEKQVHIRPGDIQRYDEAFFSGTVTPVLPIRSIEQKNFSCPGPVTLSVRQKMEEVLQGRSPRYEKYLTLIPKG</sequence>
<comment type="cofactor">
    <cofactor evidence="1">
        <name>pyridoxal 5'-phosphate</name>
        <dbReference type="ChEBI" id="CHEBI:597326"/>
    </cofactor>
</comment>
<dbReference type="PANTHER" id="PTHR42743">
    <property type="entry name" value="AMINO-ACID AMINOTRANSFERASE"/>
    <property type="match status" value="1"/>
</dbReference>
<dbReference type="EC" id="2.6.1.42" evidence="4"/>
<dbReference type="CDD" id="cd00449">
    <property type="entry name" value="PLPDE_IV"/>
    <property type="match status" value="1"/>
</dbReference>
<accession>A0A485M0E4</accession>
<keyword evidence="4" id="KW-0032">Aminotransferase</keyword>
<dbReference type="GO" id="GO:0004084">
    <property type="term" value="F:branched-chain-amino-acid transaminase activity"/>
    <property type="evidence" value="ECO:0007669"/>
    <property type="project" value="UniProtKB-EC"/>
</dbReference>
<dbReference type="InterPro" id="IPR043132">
    <property type="entry name" value="BCAT-like_C"/>
</dbReference>
<evidence type="ECO:0000256" key="2">
    <source>
        <dbReference type="ARBA" id="ARBA00009320"/>
    </source>
</evidence>
<organism evidence="4">
    <name type="scientific">anaerobic digester metagenome</name>
    <dbReference type="NCBI Taxonomy" id="1263854"/>
    <lineage>
        <taxon>unclassified sequences</taxon>
        <taxon>metagenomes</taxon>
        <taxon>ecological metagenomes</taxon>
    </lineage>
</organism>
<proteinExistence type="inferred from homology"/>
<dbReference type="Pfam" id="PF01063">
    <property type="entry name" value="Aminotran_4"/>
    <property type="match status" value="1"/>
</dbReference>
<dbReference type="Gene3D" id="3.20.10.10">
    <property type="entry name" value="D-amino Acid Aminotransferase, subunit A, domain 2"/>
    <property type="match status" value="1"/>
</dbReference>
<gene>
    <name evidence="4" type="primary">ilvE</name>
    <name evidence="4" type="ORF">SCFA_1210009</name>
</gene>
<reference evidence="4" key="1">
    <citation type="submission" date="2019-03" db="EMBL/GenBank/DDBJ databases">
        <authorList>
            <person name="Hao L."/>
        </authorList>
    </citation>
    <scope>NUCLEOTIDE SEQUENCE</scope>
</reference>
<dbReference type="AlphaFoldDB" id="A0A485M0E4"/>
<dbReference type="GO" id="GO:0046394">
    <property type="term" value="P:carboxylic acid biosynthetic process"/>
    <property type="evidence" value="ECO:0007669"/>
    <property type="project" value="UniProtKB-ARBA"/>
</dbReference>
<protein>
    <submittedName>
        <fullName evidence="4">Branched-chain-amino-acid aminotransferase</fullName>
        <ecNumber evidence="4">2.6.1.42</ecNumber>
    </submittedName>
</protein>
<dbReference type="SUPFAM" id="SSF56752">
    <property type="entry name" value="D-aminoacid aminotransferase-like PLP-dependent enzymes"/>
    <property type="match status" value="1"/>
</dbReference>
<name>A0A485M0E4_9ZZZZ</name>
<dbReference type="Gene3D" id="3.30.470.10">
    <property type="match status" value="1"/>
</dbReference>
<evidence type="ECO:0000313" key="4">
    <source>
        <dbReference type="EMBL" id="VFU12036.1"/>
    </source>
</evidence>
<dbReference type="PANTHER" id="PTHR42743:SF11">
    <property type="entry name" value="AMINODEOXYCHORISMATE LYASE"/>
    <property type="match status" value="1"/>
</dbReference>
<dbReference type="InterPro" id="IPR036038">
    <property type="entry name" value="Aminotransferase-like"/>
</dbReference>
<keyword evidence="4" id="KW-0808">Transferase</keyword>
<dbReference type="GO" id="GO:0008652">
    <property type="term" value="P:amino acid biosynthetic process"/>
    <property type="evidence" value="ECO:0007669"/>
    <property type="project" value="UniProtKB-ARBA"/>
</dbReference>
<dbReference type="InterPro" id="IPR050571">
    <property type="entry name" value="Class-IV_PLP-Dep_Aminotrnsfr"/>
</dbReference>
<dbReference type="InterPro" id="IPR043131">
    <property type="entry name" value="BCAT-like_N"/>
</dbReference>
<dbReference type="InterPro" id="IPR001544">
    <property type="entry name" value="Aminotrans_IV"/>
</dbReference>
<keyword evidence="3" id="KW-0663">Pyridoxal phosphate</keyword>
<dbReference type="FunFam" id="3.20.10.10:FF:000002">
    <property type="entry name" value="D-alanine aminotransferase"/>
    <property type="match status" value="1"/>
</dbReference>
<comment type="similarity">
    <text evidence="2">Belongs to the class-IV pyridoxal-phosphate-dependent aminotransferase family.</text>
</comment>
<evidence type="ECO:0000256" key="1">
    <source>
        <dbReference type="ARBA" id="ARBA00001933"/>
    </source>
</evidence>
<evidence type="ECO:0000256" key="3">
    <source>
        <dbReference type="ARBA" id="ARBA00022898"/>
    </source>
</evidence>
<dbReference type="EMBL" id="CAADRM010000026">
    <property type="protein sequence ID" value="VFU12036.1"/>
    <property type="molecule type" value="Genomic_DNA"/>
</dbReference>